<dbReference type="PANTHER" id="PTHR34591:SF58">
    <property type="entry name" value="F-BOX DOMAIN-CONTAINING PROTEIN"/>
    <property type="match status" value="1"/>
</dbReference>
<dbReference type="Gene3D" id="1.20.1280.50">
    <property type="match status" value="1"/>
</dbReference>
<accession>A0AAV5EMX5</accession>
<dbReference type="SUPFAM" id="SSF81383">
    <property type="entry name" value="F-box domain"/>
    <property type="match status" value="1"/>
</dbReference>
<dbReference type="AlphaFoldDB" id="A0AAV5EMX5"/>
<name>A0AAV5EMX5_ELECO</name>
<feature type="domain" description="F-box" evidence="1">
    <location>
        <begin position="1"/>
        <end position="44"/>
    </location>
</feature>
<comment type="caution">
    <text evidence="2">The sequence shown here is derived from an EMBL/GenBank/DDBJ whole genome shotgun (WGS) entry which is preliminary data.</text>
</comment>
<dbReference type="EMBL" id="BQKI01000076">
    <property type="protein sequence ID" value="GJN23722.1"/>
    <property type="molecule type" value="Genomic_DNA"/>
</dbReference>
<organism evidence="2 3">
    <name type="scientific">Eleusine coracana subsp. coracana</name>
    <dbReference type="NCBI Taxonomy" id="191504"/>
    <lineage>
        <taxon>Eukaryota</taxon>
        <taxon>Viridiplantae</taxon>
        <taxon>Streptophyta</taxon>
        <taxon>Embryophyta</taxon>
        <taxon>Tracheophyta</taxon>
        <taxon>Spermatophyta</taxon>
        <taxon>Magnoliopsida</taxon>
        <taxon>Liliopsida</taxon>
        <taxon>Poales</taxon>
        <taxon>Poaceae</taxon>
        <taxon>PACMAD clade</taxon>
        <taxon>Chloridoideae</taxon>
        <taxon>Cynodonteae</taxon>
        <taxon>Eleusininae</taxon>
        <taxon>Eleusine</taxon>
    </lineage>
</organism>
<dbReference type="Pfam" id="PF00646">
    <property type="entry name" value="F-box"/>
    <property type="match status" value="1"/>
</dbReference>
<dbReference type="PANTHER" id="PTHR34591">
    <property type="entry name" value="OS03G0653100 PROTEIN-RELATED"/>
    <property type="match status" value="1"/>
</dbReference>
<protein>
    <recommendedName>
        <fullName evidence="1">F-box domain-containing protein</fullName>
    </recommendedName>
</protein>
<evidence type="ECO:0000259" key="1">
    <source>
        <dbReference type="PROSITE" id="PS50181"/>
    </source>
</evidence>
<sequence>MDQLPQDALAAILARLAPRSLAASRCVCKDWRATIDARCNLRAALLPIMVGGIFVSLAHEPAAPAFFARQSMTRRIAGKLKGYVDLEDPDDFPYIMNSCNGLLLLYGRRVVNPATRQWACLPDYPPPPDGMEGIDYESDMYLVFDPAVSQHYEVFILPYVPGDFEFNGSLLEGTEWPPSKCIAQVFSSRTGTWEQRSFVREGEPAANIAHVKGSEPHDGLYHHGVYWHETLYVHCKGDFLMRTEWVLKNSIKLLALAEDNSQNHDDGANNRHWILQDGNYDIENGGPAVKTDSGWNSDDDNAPEIEDLDPEGLCGLIPNGTRSRIVYREWRAIIDARRLLRTDSLPLSVGGIFLNVKGPAASVEFFARPSKGPSRISARIQDYVQPLLEQRPYITGCCNGLISGRACRRRTRPCPRG</sequence>
<dbReference type="Proteomes" id="UP001054889">
    <property type="component" value="Unassembled WGS sequence"/>
</dbReference>
<gene>
    <name evidence="2" type="primary">gb11395</name>
    <name evidence="2" type="ORF">PR202_gb11395</name>
</gene>
<proteinExistence type="predicted"/>
<evidence type="ECO:0000313" key="2">
    <source>
        <dbReference type="EMBL" id="GJN23722.1"/>
    </source>
</evidence>
<dbReference type="PROSITE" id="PS50181">
    <property type="entry name" value="FBOX"/>
    <property type="match status" value="1"/>
</dbReference>
<reference evidence="2" key="2">
    <citation type="submission" date="2021-12" db="EMBL/GenBank/DDBJ databases">
        <title>Resequencing data analysis of finger millet.</title>
        <authorList>
            <person name="Hatakeyama M."/>
            <person name="Aluri S."/>
            <person name="Balachadran M.T."/>
            <person name="Sivarajan S.R."/>
            <person name="Poveda L."/>
            <person name="Shimizu-Inatsugi R."/>
            <person name="Schlapbach R."/>
            <person name="Sreeman S.M."/>
            <person name="Shimizu K.K."/>
        </authorList>
    </citation>
    <scope>NUCLEOTIDE SEQUENCE</scope>
</reference>
<reference evidence="2" key="1">
    <citation type="journal article" date="2018" name="DNA Res.">
        <title>Multiple hybrid de novo genome assembly of finger millet, an orphan allotetraploid crop.</title>
        <authorList>
            <person name="Hatakeyama M."/>
            <person name="Aluri S."/>
            <person name="Balachadran M.T."/>
            <person name="Sivarajan S.R."/>
            <person name="Patrignani A."/>
            <person name="Gruter S."/>
            <person name="Poveda L."/>
            <person name="Shimizu-Inatsugi R."/>
            <person name="Baeten J."/>
            <person name="Francoijs K.J."/>
            <person name="Nataraja K.N."/>
            <person name="Reddy Y.A.N."/>
            <person name="Phadnis S."/>
            <person name="Ravikumar R.L."/>
            <person name="Schlapbach R."/>
            <person name="Sreeman S.M."/>
            <person name="Shimizu K.K."/>
        </authorList>
    </citation>
    <scope>NUCLEOTIDE SEQUENCE</scope>
</reference>
<dbReference type="InterPro" id="IPR001810">
    <property type="entry name" value="F-box_dom"/>
</dbReference>
<dbReference type="SMART" id="SM00256">
    <property type="entry name" value="FBOX"/>
    <property type="match status" value="1"/>
</dbReference>
<evidence type="ECO:0000313" key="3">
    <source>
        <dbReference type="Proteomes" id="UP001054889"/>
    </source>
</evidence>
<keyword evidence="3" id="KW-1185">Reference proteome</keyword>
<dbReference type="InterPro" id="IPR036047">
    <property type="entry name" value="F-box-like_dom_sf"/>
</dbReference>